<feature type="non-terminal residue" evidence="2">
    <location>
        <position position="1"/>
    </location>
</feature>
<reference evidence="3" key="1">
    <citation type="submission" date="2022-10" db="EMBL/GenBank/DDBJ databases">
        <title>Genome assembly of Pristionchus species.</title>
        <authorList>
            <person name="Yoshida K."/>
            <person name="Sommer R.J."/>
        </authorList>
    </citation>
    <scope>NUCLEOTIDE SEQUENCE [LARGE SCALE GENOMIC DNA]</scope>
    <source>
        <strain evidence="3">RS5460</strain>
    </source>
</reference>
<feature type="transmembrane region" description="Helical" evidence="1">
    <location>
        <begin position="49"/>
        <end position="67"/>
    </location>
</feature>
<dbReference type="InterPro" id="IPR019429">
    <property type="entry name" value="7TM_GPCR_serpentine_rcpt_Sri"/>
</dbReference>
<proteinExistence type="predicted"/>
<name>A0AAN5CBW3_9BILA</name>
<keyword evidence="1" id="KW-1133">Transmembrane helix</keyword>
<accession>A0AAN5CBW3</accession>
<organism evidence="2 3">
    <name type="scientific">Pristionchus mayeri</name>
    <dbReference type="NCBI Taxonomy" id="1317129"/>
    <lineage>
        <taxon>Eukaryota</taxon>
        <taxon>Metazoa</taxon>
        <taxon>Ecdysozoa</taxon>
        <taxon>Nematoda</taxon>
        <taxon>Chromadorea</taxon>
        <taxon>Rhabditida</taxon>
        <taxon>Rhabditina</taxon>
        <taxon>Diplogasteromorpha</taxon>
        <taxon>Diplogasteroidea</taxon>
        <taxon>Neodiplogasteridae</taxon>
        <taxon>Pristionchus</taxon>
    </lineage>
</organism>
<dbReference type="EMBL" id="BTRK01000002">
    <property type="protein sequence ID" value="GMR35601.1"/>
    <property type="molecule type" value="Genomic_DNA"/>
</dbReference>
<dbReference type="PANTHER" id="PTHR22941:SF26">
    <property type="entry name" value="SERPENTINE RECEPTOR, CLASS H"/>
    <property type="match status" value="1"/>
</dbReference>
<sequence>DSTELSEGFQSAVVWAHHICGPPFFVFNAFVCLLILFDTDPRGKSYRKYLLSLQLFSISADILMSGYSPIIQFNCRLMYAESELAKFYNMEIAIV</sequence>
<keyword evidence="3" id="KW-1185">Reference proteome</keyword>
<protein>
    <recommendedName>
        <fullName evidence="4">G protein-coupled receptor</fullName>
    </recommendedName>
</protein>
<evidence type="ECO:0008006" key="4">
    <source>
        <dbReference type="Google" id="ProtNLM"/>
    </source>
</evidence>
<dbReference type="PANTHER" id="PTHR22941">
    <property type="entry name" value="SERPENTINE RECEPTOR"/>
    <property type="match status" value="1"/>
</dbReference>
<gene>
    <name evidence="2" type="ORF">PMAYCL1PPCAC_05797</name>
</gene>
<comment type="caution">
    <text evidence="2">The sequence shown here is derived from an EMBL/GenBank/DDBJ whole genome shotgun (WGS) entry which is preliminary data.</text>
</comment>
<evidence type="ECO:0000313" key="2">
    <source>
        <dbReference type="EMBL" id="GMR35601.1"/>
    </source>
</evidence>
<dbReference type="Proteomes" id="UP001328107">
    <property type="component" value="Unassembled WGS sequence"/>
</dbReference>
<evidence type="ECO:0000313" key="3">
    <source>
        <dbReference type="Proteomes" id="UP001328107"/>
    </source>
</evidence>
<keyword evidence="1" id="KW-0472">Membrane</keyword>
<dbReference type="Pfam" id="PF10327">
    <property type="entry name" value="7TM_GPCR_Sri"/>
    <property type="match status" value="1"/>
</dbReference>
<feature type="non-terminal residue" evidence="2">
    <location>
        <position position="95"/>
    </location>
</feature>
<dbReference type="AlphaFoldDB" id="A0AAN5CBW3"/>
<feature type="transmembrane region" description="Helical" evidence="1">
    <location>
        <begin position="12"/>
        <end position="37"/>
    </location>
</feature>
<dbReference type="InterPro" id="IPR053220">
    <property type="entry name" value="Nematode_rcpt-like_serp_H"/>
</dbReference>
<keyword evidence="1" id="KW-0812">Transmembrane</keyword>
<evidence type="ECO:0000256" key="1">
    <source>
        <dbReference type="SAM" id="Phobius"/>
    </source>
</evidence>